<organism evidence="3 4">
    <name type="scientific">Janibacter alittae</name>
    <dbReference type="NCBI Taxonomy" id="3115209"/>
    <lineage>
        <taxon>Bacteria</taxon>
        <taxon>Bacillati</taxon>
        <taxon>Actinomycetota</taxon>
        <taxon>Actinomycetes</taxon>
        <taxon>Micrococcales</taxon>
        <taxon>Intrasporangiaceae</taxon>
        <taxon>Janibacter</taxon>
    </lineage>
</organism>
<dbReference type="RefSeq" id="WP_338748876.1">
    <property type="nucleotide sequence ID" value="NZ_CP144913.1"/>
</dbReference>
<evidence type="ECO:0000313" key="4">
    <source>
        <dbReference type="Proteomes" id="UP001382727"/>
    </source>
</evidence>
<dbReference type="PANTHER" id="PTHR30535:SF34">
    <property type="entry name" value="MOLYBDATE-BINDING PROTEIN MOLA"/>
    <property type="match status" value="1"/>
</dbReference>
<feature type="domain" description="Fe/B12 periplasmic-binding" evidence="2">
    <location>
        <begin position="61"/>
        <end position="333"/>
    </location>
</feature>
<dbReference type="InterPro" id="IPR050902">
    <property type="entry name" value="ABC_Transporter_SBP"/>
</dbReference>
<proteinExistence type="inferred from homology"/>
<evidence type="ECO:0000313" key="3">
    <source>
        <dbReference type="EMBL" id="WXB76109.1"/>
    </source>
</evidence>
<dbReference type="PANTHER" id="PTHR30535">
    <property type="entry name" value="VITAMIN B12-BINDING PROTEIN"/>
    <property type="match status" value="1"/>
</dbReference>
<name>A0ABZ2MGB7_9MICO</name>
<protein>
    <submittedName>
        <fullName evidence="3">ABC transporter substrate-binding protein</fullName>
    </submittedName>
</protein>
<evidence type="ECO:0000256" key="1">
    <source>
        <dbReference type="ARBA" id="ARBA00008814"/>
    </source>
</evidence>
<dbReference type="PROSITE" id="PS51257">
    <property type="entry name" value="PROKAR_LIPOPROTEIN"/>
    <property type="match status" value="1"/>
</dbReference>
<accession>A0ABZ2MGB7</accession>
<evidence type="ECO:0000259" key="2">
    <source>
        <dbReference type="PROSITE" id="PS50983"/>
    </source>
</evidence>
<comment type="similarity">
    <text evidence="1">Belongs to the bacterial solute-binding protein 8 family.</text>
</comment>
<dbReference type="SUPFAM" id="SSF53807">
    <property type="entry name" value="Helical backbone' metal receptor"/>
    <property type="match status" value="1"/>
</dbReference>
<dbReference type="Pfam" id="PF01497">
    <property type="entry name" value="Peripla_BP_2"/>
    <property type="match status" value="1"/>
</dbReference>
<dbReference type="EMBL" id="CP144913">
    <property type="protein sequence ID" value="WXB76109.1"/>
    <property type="molecule type" value="Genomic_DNA"/>
</dbReference>
<dbReference type="PROSITE" id="PS50983">
    <property type="entry name" value="FE_B12_PBP"/>
    <property type="match status" value="1"/>
</dbReference>
<dbReference type="InterPro" id="IPR002491">
    <property type="entry name" value="ABC_transptr_periplasmic_BD"/>
</dbReference>
<dbReference type="Gene3D" id="3.40.50.1980">
    <property type="entry name" value="Nitrogenase molybdenum iron protein domain"/>
    <property type="match status" value="2"/>
</dbReference>
<keyword evidence="4" id="KW-1185">Reference proteome</keyword>
<dbReference type="Proteomes" id="UP001382727">
    <property type="component" value="Chromosome"/>
</dbReference>
<reference evidence="3 4" key="1">
    <citation type="submission" date="2024-02" db="EMBL/GenBank/DDBJ databases">
        <title>Janibacter sp. nov., isolated from gut of marine sandworm.</title>
        <authorList>
            <person name="Kim B."/>
            <person name="Jun M.O."/>
            <person name="Shin N.-R."/>
        </authorList>
    </citation>
    <scope>NUCLEOTIDE SEQUENCE [LARGE SCALE GENOMIC DNA]</scope>
    <source>
        <strain evidence="3 4">A1S7</strain>
    </source>
</reference>
<gene>
    <name evidence="3" type="ORF">V1351_14370</name>
</gene>
<sequence length="333" mass="35511">MPSPHHRTRATALVAATTLLAAACGGASGSTDAETRADDGHYPVSVENCGHEVTFESEPTDVVMLKSAIVPFLTSVGVLDHVSAKAGVYPQGYFTDETAQQIAEIDTLTDRVDASGHLLISKEAVVERDPDLVLGQTDNLSHASLAEVGVPSLEASGLCTSNLPEPGFQQIYDEVEMYGRVFHREAEAAESVADLRQRVEEVTSTVTKGERTGAVLYPTVGGGTTYAYGNKSMTDPMLEAAGIENVFADQDERVFEVTLETLLEKDPDVLVLLHSEGDPQEVEQAVTELPGAESLTAVREDAVHTELFNFAEPASPLVVDGLERLIDELGDGS</sequence>